<dbReference type="EMBL" id="JABSTQ010009167">
    <property type="protein sequence ID" value="KAG0432240.1"/>
    <property type="molecule type" value="Genomic_DNA"/>
</dbReference>
<keyword evidence="2" id="KW-1185">Reference proteome</keyword>
<reference evidence="1 2" key="1">
    <citation type="journal article" date="2020" name="Cell">
        <title>Large-Scale Comparative Analyses of Tick Genomes Elucidate Their Genetic Diversity and Vector Capacities.</title>
        <authorList>
            <consortium name="Tick Genome and Microbiome Consortium (TIGMIC)"/>
            <person name="Jia N."/>
            <person name="Wang J."/>
            <person name="Shi W."/>
            <person name="Du L."/>
            <person name="Sun Y."/>
            <person name="Zhan W."/>
            <person name="Jiang J.F."/>
            <person name="Wang Q."/>
            <person name="Zhang B."/>
            <person name="Ji P."/>
            <person name="Bell-Sakyi L."/>
            <person name="Cui X.M."/>
            <person name="Yuan T.T."/>
            <person name="Jiang B.G."/>
            <person name="Yang W.F."/>
            <person name="Lam T.T."/>
            <person name="Chang Q.C."/>
            <person name="Ding S.J."/>
            <person name="Wang X.J."/>
            <person name="Zhu J.G."/>
            <person name="Ruan X.D."/>
            <person name="Zhao L."/>
            <person name="Wei J.T."/>
            <person name="Ye R.Z."/>
            <person name="Que T.C."/>
            <person name="Du C.H."/>
            <person name="Zhou Y.H."/>
            <person name="Cheng J.X."/>
            <person name="Dai P.F."/>
            <person name="Guo W.B."/>
            <person name="Han X.H."/>
            <person name="Huang E.J."/>
            <person name="Li L.F."/>
            <person name="Wei W."/>
            <person name="Gao Y.C."/>
            <person name="Liu J.Z."/>
            <person name="Shao H.Z."/>
            <person name="Wang X."/>
            <person name="Wang C.C."/>
            <person name="Yang T.C."/>
            <person name="Huo Q.B."/>
            <person name="Li W."/>
            <person name="Chen H.Y."/>
            <person name="Chen S.E."/>
            <person name="Zhou L.G."/>
            <person name="Ni X.B."/>
            <person name="Tian J.H."/>
            <person name="Sheng Y."/>
            <person name="Liu T."/>
            <person name="Pan Y.S."/>
            <person name="Xia L.Y."/>
            <person name="Li J."/>
            <person name="Zhao F."/>
            <person name="Cao W.C."/>
        </authorList>
    </citation>
    <scope>NUCLEOTIDE SEQUENCE [LARGE SCALE GENOMIC DNA]</scope>
    <source>
        <strain evidence="1">Iper-2018</strain>
    </source>
</reference>
<comment type="caution">
    <text evidence="1">The sequence shown here is derived from an EMBL/GenBank/DDBJ whole genome shotgun (WGS) entry which is preliminary data.</text>
</comment>
<gene>
    <name evidence="1" type="ORF">HPB47_021039</name>
</gene>
<evidence type="ECO:0000313" key="1">
    <source>
        <dbReference type="EMBL" id="KAG0432240.1"/>
    </source>
</evidence>
<dbReference type="Proteomes" id="UP000805193">
    <property type="component" value="Unassembled WGS sequence"/>
</dbReference>
<sequence>MYAVHTSFWVGSMLGYLLSALLADRIGRKKTLQILIVICSSASLAGTLLTDLVGFTVLRCLAGMGAYTVCSTVYVLVVEYTVSRKRTFVAFIWAATWTVMGSLYPWYAYLLQSWRGLLVTNGCVDLLLLLTLCWIPESSSWLMSAGRTKEALDTLEKVARLNGSATTRRELHALLGDSMRGKVGSSSGVKEVPSFSETTVAIWKMPRIRKFTILIYAAWFAISLCYNAGTLELGRLGLNIYSTYSTVIAFELPVNVLCILTLDTLGRRWPNVAFMFLGGVTCLVMALVRTDSELAVLVMAVVSIMSFSGGYTVTCQLAGEVFPTVIRGRAVLIQRLIGDVGGLLGTRVASLAESDKYIPMLVMGVVALAASVILFFLPDTVNEALPQTLEDGNNVGRGQGLCFCPVFASKPASRKERPEVKANMTTMLETNTEISHDRRQKKVNGRAES</sequence>
<name>A0AC60QG52_IXOPE</name>
<accession>A0AC60QG52</accession>
<organism evidence="1 2">
    <name type="scientific">Ixodes persulcatus</name>
    <name type="common">Taiga tick</name>
    <dbReference type="NCBI Taxonomy" id="34615"/>
    <lineage>
        <taxon>Eukaryota</taxon>
        <taxon>Metazoa</taxon>
        <taxon>Ecdysozoa</taxon>
        <taxon>Arthropoda</taxon>
        <taxon>Chelicerata</taxon>
        <taxon>Arachnida</taxon>
        <taxon>Acari</taxon>
        <taxon>Parasitiformes</taxon>
        <taxon>Ixodida</taxon>
        <taxon>Ixodoidea</taxon>
        <taxon>Ixodidae</taxon>
        <taxon>Ixodinae</taxon>
        <taxon>Ixodes</taxon>
    </lineage>
</organism>
<evidence type="ECO:0000313" key="2">
    <source>
        <dbReference type="Proteomes" id="UP000805193"/>
    </source>
</evidence>
<proteinExistence type="predicted"/>
<protein>
    <submittedName>
        <fullName evidence="1">Uncharacterized protein</fullName>
    </submittedName>
</protein>